<organism evidence="8 9">
    <name type="scientific">Candidatus Ornithomonoglobus merdipullorum</name>
    <dbReference type="NCBI Taxonomy" id="2840895"/>
    <lineage>
        <taxon>Bacteria</taxon>
        <taxon>Bacillati</taxon>
        <taxon>Bacillota</taxon>
        <taxon>Clostridia</taxon>
        <taxon>Candidatus Ornithomonoglobus</taxon>
    </lineage>
</organism>
<comment type="similarity">
    <text evidence="1 7">Belongs to the glycosyl hydrolase 43 family.</text>
</comment>
<keyword evidence="2" id="KW-0858">Xylan degradation</keyword>
<dbReference type="InterPro" id="IPR023296">
    <property type="entry name" value="Glyco_hydro_beta-prop_sf"/>
</dbReference>
<evidence type="ECO:0000313" key="8">
    <source>
        <dbReference type="EMBL" id="HIU58206.1"/>
    </source>
</evidence>
<dbReference type="GO" id="GO:0004553">
    <property type="term" value="F:hydrolase activity, hydrolyzing O-glycosyl compounds"/>
    <property type="evidence" value="ECO:0007669"/>
    <property type="project" value="InterPro"/>
</dbReference>
<dbReference type="Proteomes" id="UP000824109">
    <property type="component" value="Unassembled WGS sequence"/>
</dbReference>
<sequence length="492" mass="54274">MDLKNKKRIKGANPYMPLWEHVPDGEPRVFTYNGESRVYVYGSHDTLKTEYCGLDQVVWSAPVSDLTDWRCDGVCFRSPDGEPLYAPDVVQKGDTFYMYAALSRGSKVVVAKSKNPAGPFEDPVETELGFDPGILVDDDGRVYAYWGFTSAYCAELNDDMATIKPGTLREHIIPHCERGSGWWDAEEEHTDKVFSFFEASSLRKIGGKYIYIYSRRQCEAVPEEGLPADSNGYLAYAYSDNPLGDWVYGGIISNNAGEIVECADGSKKRAYPTGNNHGSIAEVNGQWYVFYHRMIGTDEFARQAMLDPIDVAVDSSGRVYIGRIEYGENGEPISSSETEMTSQGAHLNGLDARALISAGYACYLTSETDGVTPFASSSKGAYIKPVYDGIESAPVAGIKSGTVAGFRYINFGAESQKEIYLKLNSAVNGGIVNVRLDSSDGDIAACAETKDGLSEYVIPLRCEITGKRALFFEFIHKDTDKQICEFDCFTFE</sequence>
<dbReference type="GO" id="GO:0045493">
    <property type="term" value="P:xylan catabolic process"/>
    <property type="evidence" value="ECO:0007669"/>
    <property type="project" value="UniProtKB-KW"/>
</dbReference>
<evidence type="ECO:0000256" key="4">
    <source>
        <dbReference type="ARBA" id="ARBA00023277"/>
    </source>
</evidence>
<dbReference type="CDD" id="cd18620">
    <property type="entry name" value="GH43_XylA-like"/>
    <property type="match status" value="1"/>
</dbReference>
<comment type="caution">
    <text evidence="8">The sequence shown here is derived from an EMBL/GenBank/DDBJ whole genome shotgun (WGS) entry which is preliminary data.</text>
</comment>
<keyword evidence="4" id="KW-0119">Carbohydrate metabolism</keyword>
<dbReference type="SUPFAM" id="SSF75005">
    <property type="entry name" value="Arabinanase/levansucrase/invertase"/>
    <property type="match status" value="1"/>
</dbReference>
<dbReference type="AlphaFoldDB" id="A0A9D1SFG8"/>
<keyword evidence="3 7" id="KW-0378">Hydrolase</keyword>
<feature type="site" description="Important for catalytic activity, responsible for pKa modulation of the active site Glu and correct orientation of both the proton donor and substrate" evidence="6">
    <location>
        <position position="131"/>
    </location>
</feature>
<dbReference type="Pfam" id="PF04616">
    <property type="entry name" value="Glyco_hydro_43"/>
    <property type="match status" value="1"/>
</dbReference>
<keyword evidence="2" id="KW-0624">Polysaccharide degradation</keyword>
<dbReference type="InterPro" id="IPR006710">
    <property type="entry name" value="Glyco_hydro_43"/>
</dbReference>
<dbReference type="Gene3D" id="2.60.120.260">
    <property type="entry name" value="Galactose-binding domain-like"/>
    <property type="match status" value="1"/>
</dbReference>
<proteinExistence type="inferred from homology"/>
<evidence type="ECO:0000256" key="2">
    <source>
        <dbReference type="ARBA" id="ARBA00022651"/>
    </source>
</evidence>
<gene>
    <name evidence="8" type="ORF">IAA61_10430</name>
</gene>
<evidence type="ECO:0000256" key="5">
    <source>
        <dbReference type="ARBA" id="ARBA00023295"/>
    </source>
</evidence>
<name>A0A9D1SFG8_9FIRM</name>
<dbReference type="PANTHER" id="PTHR43772">
    <property type="entry name" value="ENDO-1,4-BETA-XYLANASE"/>
    <property type="match status" value="1"/>
</dbReference>
<evidence type="ECO:0000256" key="7">
    <source>
        <dbReference type="RuleBase" id="RU361187"/>
    </source>
</evidence>
<evidence type="ECO:0000256" key="3">
    <source>
        <dbReference type="ARBA" id="ARBA00022801"/>
    </source>
</evidence>
<dbReference type="InterPro" id="IPR052176">
    <property type="entry name" value="Glycosyl_Hydrlase_43_Enz"/>
</dbReference>
<evidence type="ECO:0000313" key="9">
    <source>
        <dbReference type="Proteomes" id="UP000824109"/>
    </source>
</evidence>
<evidence type="ECO:0000256" key="1">
    <source>
        <dbReference type="ARBA" id="ARBA00009865"/>
    </source>
</evidence>
<dbReference type="PANTHER" id="PTHR43772:SF2">
    <property type="entry name" value="PUTATIVE (AFU_ORTHOLOGUE AFUA_2G04480)-RELATED"/>
    <property type="match status" value="1"/>
</dbReference>
<reference evidence="8" key="2">
    <citation type="journal article" date="2021" name="PeerJ">
        <title>Extensive microbial diversity within the chicken gut microbiome revealed by metagenomics and culture.</title>
        <authorList>
            <person name="Gilroy R."/>
            <person name="Ravi A."/>
            <person name="Getino M."/>
            <person name="Pursley I."/>
            <person name="Horton D.L."/>
            <person name="Alikhan N.F."/>
            <person name="Baker D."/>
            <person name="Gharbi K."/>
            <person name="Hall N."/>
            <person name="Watson M."/>
            <person name="Adriaenssens E.M."/>
            <person name="Foster-Nyarko E."/>
            <person name="Jarju S."/>
            <person name="Secka A."/>
            <person name="Antonio M."/>
            <person name="Oren A."/>
            <person name="Chaudhuri R.R."/>
            <person name="La Ragione R."/>
            <person name="Hildebrand F."/>
            <person name="Pallen M.J."/>
        </authorList>
    </citation>
    <scope>NUCLEOTIDE SEQUENCE</scope>
    <source>
        <strain evidence="8">USAMLcec3-3695</strain>
    </source>
</reference>
<dbReference type="Gene3D" id="2.115.10.20">
    <property type="entry name" value="Glycosyl hydrolase domain, family 43"/>
    <property type="match status" value="1"/>
</dbReference>
<keyword evidence="5 7" id="KW-0326">Glycosidase</keyword>
<protein>
    <submittedName>
        <fullName evidence="8">Family 43 glycosylhydrolase</fullName>
    </submittedName>
</protein>
<accession>A0A9D1SFG8</accession>
<reference evidence="8" key="1">
    <citation type="submission" date="2020-10" db="EMBL/GenBank/DDBJ databases">
        <authorList>
            <person name="Gilroy R."/>
        </authorList>
    </citation>
    <scope>NUCLEOTIDE SEQUENCE</scope>
    <source>
        <strain evidence="8">USAMLcec3-3695</strain>
    </source>
</reference>
<evidence type="ECO:0000256" key="6">
    <source>
        <dbReference type="PIRSR" id="PIRSR606710-2"/>
    </source>
</evidence>
<dbReference type="EMBL" id="DVNB01000106">
    <property type="protein sequence ID" value="HIU58206.1"/>
    <property type="molecule type" value="Genomic_DNA"/>
</dbReference>